<dbReference type="GO" id="GO:0005524">
    <property type="term" value="F:ATP binding"/>
    <property type="evidence" value="ECO:0007669"/>
    <property type="project" value="UniProtKB-KW"/>
</dbReference>
<reference evidence="14 15" key="1">
    <citation type="submission" date="2018-07" db="EMBL/GenBank/DDBJ databases">
        <title>Venubactetium sediminum gen. nov., sp. nov., isolated from a marine solar saltern.</title>
        <authorList>
            <person name="Wang S."/>
        </authorList>
    </citation>
    <scope>NUCLEOTIDE SEQUENCE [LARGE SCALE GENOMIC DNA]</scope>
    <source>
        <strain evidence="14 15">WD2A32</strain>
    </source>
</reference>
<comment type="similarity">
    <text evidence="1">Belongs to the HesA/MoeB/ThiF family.</text>
</comment>
<protein>
    <recommendedName>
        <fullName evidence="9">Molybdopterin-synthase adenylyltransferase</fullName>
        <ecNumber evidence="8">2.7.7.80</ecNumber>
    </recommendedName>
    <alternativeName>
        <fullName evidence="12">MoaD protein adenylase</fullName>
    </alternativeName>
    <alternativeName>
        <fullName evidence="10">Molybdopterin-converting factor subunit 1 adenylase</fullName>
    </alternativeName>
    <alternativeName>
        <fullName evidence="11">Sulfur carrier protein MoaD adenylyltransferase</fullName>
    </alternativeName>
</protein>
<keyword evidence="2 14" id="KW-0808">Transferase</keyword>
<keyword evidence="14" id="KW-0548">Nucleotidyltransferase</keyword>
<evidence type="ECO:0000256" key="3">
    <source>
        <dbReference type="ARBA" id="ARBA00022741"/>
    </source>
</evidence>
<dbReference type="AlphaFoldDB" id="A0A369TDE1"/>
<evidence type="ECO:0000313" key="14">
    <source>
        <dbReference type="EMBL" id="RDD63371.1"/>
    </source>
</evidence>
<evidence type="ECO:0000256" key="12">
    <source>
        <dbReference type="ARBA" id="ARBA00078531"/>
    </source>
</evidence>
<evidence type="ECO:0000256" key="8">
    <source>
        <dbReference type="ARBA" id="ARBA00066884"/>
    </source>
</evidence>
<dbReference type="InterPro" id="IPR035985">
    <property type="entry name" value="Ubiquitin-activating_enz"/>
</dbReference>
<dbReference type="GO" id="GO:0004792">
    <property type="term" value="F:thiosulfate-cyanide sulfurtransferase activity"/>
    <property type="evidence" value="ECO:0007669"/>
    <property type="project" value="TreeGrafter"/>
</dbReference>
<comment type="subunit">
    <text evidence="7">Homodimer. Forms a stable heterotetrameric complex of 2 MoeB and 2 MoaD during adenylation of MoaD.</text>
</comment>
<evidence type="ECO:0000256" key="5">
    <source>
        <dbReference type="ARBA" id="ARBA00052218"/>
    </source>
</evidence>
<dbReference type="InterPro" id="IPR000594">
    <property type="entry name" value="ThiF_NAD_FAD-bd"/>
</dbReference>
<evidence type="ECO:0000256" key="6">
    <source>
        <dbReference type="ARBA" id="ARBA00055169"/>
    </source>
</evidence>
<dbReference type="Pfam" id="PF00899">
    <property type="entry name" value="ThiF"/>
    <property type="match status" value="1"/>
</dbReference>
<evidence type="ECO:0000256" key="1">
    <source>
        <dbReference type="ARBA" id="ARBA00009919"/>
    </source>
</evidence>
<evidence type="ECO:0000256" key="9">
    <source>
        <dbReference type="ARBA" id="ARBA00073635"/>
    </source>
</evidence>
<keyword evidence="3" id="KW-0547">Nucleotide-binding</keyword>
<evidence type="ECO:0000313" key="15">
    <source>
        <dbReference type="Proteomes" id="UP000253941"/>
    </source>
</evidence>
<dbReference type="RefSeq" id="WP_114580625.1">
    <property type="nucleotide sequence ID" value="NZ_QPMH01000002.1"/>
</dbReference>
<evidence type="ECO:0000256" key="10">
    <source>
        <dbReference type="ARBA" id="ARBA00075110"/>
    </source>
</evidence>
<proteinExistence type="inferred from homology"/>
<feature type="domain" description="THIF-type NAD/FAD binding fold" evidence="13">
    <location>
        <begin position="11"/>
        <end position="245"/>
    </location>
</feature>
<organism evidence="14 15">
    <name type="scientific">Ferruginivarius sediminum</name>
    <dbReference type="NCBI Taxonomy" id="2661937"/>
    <lineage>
        <taxon>Bacteria</taxon>
        <taxon>Pseudomonadati</taxon>
        <taxon>Pseudomonadota</taxon>
        <taxon>Alphaproteobacteria</taxon>
        <taxon>Rhodospirillales</taxon>
        <taxon>Rhodospirillaceae</taxon>
        <taxon>Ferruginivarius</taxon>
    </lineage>
</organism>
<comment type="catalytic activity">
    <reaction evidence="5">
        <text>[molybdopterin-synthase sulfur-carrier protein]-C-terminal Gly-Gly + ATP + H(+) = [molybdopterin-synthase sulfur-carrier protein]-C-terminal Gly-Gly-AMP + diphosphate</text>
        <dbReference type="Rhea" id="RHEA:43616"/>
        <dbReference type="Rhea" id="RHEA-COMP:12159"/>
        <dbReference type="Rhea" id="RHEA-COMP:12202"/>
        <dbReference type="ChEBI" id="CHEBI:15378"/>
        <dbReference type="ChEBI" id="CHEBI:30616"/>
        <dbReference type="ChEBI" id="CHEBI:33019"/>
        <dbReference type="ChEBI" id="CHEBI:90618"/>
        <dbReference type="ChEBI" id="CHEBI:90778"/>
        <dbReference type="EC" id="2.7.7.80"/>
    </reaction>
</comment>
<dbReference type="GO" id="GO:0005829">
    <property type="term" value="C:cytosol"/>
    <property type="evidence" value="ECO:0007669"/>
    <property type="project" value="TreeGrafter"/>
</dbReference>
<dbReference type="GO" id="GO:0061605">
    <property type="term" value="F:molybdopterin-synthase adenylyltransferase activity"/>
    <property type="evidence" value="ECO:0007669"/>
    <property type="project" value="UniProtKB-EC"/>
</dbReference>
<dbReference type="GO" id="GO:0008146">
    <property type="term" value="F:sulfotransferase activity"/>
    <property type="evidence" value="ECO:0007669"/>
    <property type="project" value="TreeGrafter"/>
</dbReference>
<comment type="function">
    <text evidence="6">Catalyzes the adenylation by ATP of the carboxyl group of the C-terminal glycine of sulfur carrier protein MoaD.</text>
</comment>
<dbReference type="FunFam" id="3.40.50.720:FF:000033">
    <property type="entry name" value="Adenylyltransferase and sulfurtransferase MOCS3"/>
    <property type="match status" value="1"/>
</dbReference>
<sequence length="270" mass="29039">MDLTDEQIERYARHLVLPEIGEEGQERLLGSAVLVVGAGGLGAPLLTYLAAAGVGRIGVIDDDRVDLSNLQRQVIHDTESVGLPKVESARRRMAAINPEVTVETHDRRLTRAGLIELIQRYDVVADGSDNFATRYLLNDACYLARRPLVSAAIMRFDGQLSTYKAYEAGPCYRCVFGPQPAADPKQSCADVGVLAMLPGVMGTLQATEVAKELLGIGDGLVGRLVLYDALSAEVRKIKTPRDPTCALCGETPTIRDLAAVDYGDARICAA</sequence>
<dbReference type="GO" id="GO:0008641">
    <property type="term" value="F:ubiquitin-like modifier activating enzyme activity"/>
    <property type="evidence" value="ECO:0007669"/>
    <property type="project" value="InterPro"/>
</dbReference>
<keyword evidence="15" id="KW-1185">Reference proteome</keyword>
<dbReference type="EMBL" id="QPMH01000002">
    <property type="protein sequence ID" value="RDD63371.1"/>
    <property type="molecule type" value="Genomic_DNA"/>
</dbReference>
<name>A0A369TDE1_9PROT</name>
<dbReference type="Proteomes" id="UP000253941">
    <property type="component" value="Unassembled WGS sequence"/>
</dbReference>
<dbReference type="NCBIfam" id="NF004281">
    <property type="entry name" value="PRK05690.1"/>
    <property type="match status" value="1"/>
</dbReference>
<dbReference type="SUPFAM" id="SSF69572">
    <property type="entry name" value="Activating enzymes of the ubiquitin-like proteins"/>
    <property type="match status" value="1"/>
</dbReference>
<evidence type="ECO:0000256" key="2">
    <source>
        <dbReference type="ARBA" id="ARBA00022679"/>
    </source>
</evidence>
<dbReference type="EC" id="2.7.7.80" evidence="8"/>
<dbReference type="PANTHER" id="PTHR10953">
    <property type="entry name" value="UBIQUITIN-ACTIVATING ENZYME E1"/>
    <property type="match status" value="1"/>
</dbReference>
<evidence type="ECO:0000256" key="11">
    <source>
        <dbReference type="ARBA" id="ARBA00075328"/>
    </source>
</evidence>
<accession>A0A369TDE1</accession>
<dbReference type="Gene3D" id="3.40.50.720">
    <property type="entry name" value="NAD(P)-binding Rossmann-like Domain"/>
    <property type="match status" value="1"/>
</dbReference>
<evidence type="ECO:0000259" key="13">
    <source>
        <dbReference type="Pfam" id="PF00899"/>
    </source>
</evidence>
<keyword evidence="4" id="KW-0067">ATP-binding</keyword>
<comment type="caution">
    <text evidence="14">The sequence shown here is derived from an EMBL/GenBank/DDBJ whole genome shotgun (WGS) entry which is preliminary data.</text>
</comment>
<gene>
    <name evidence="14" type="ORF">DRB17_02695</name>
</gene>
<dbReference type="InterPro" id="IPR045886">
    <property type="entry name" value="ThiF/MoeB/HesA"/>
</dbReference>
<dbReference type="CDD" id="cd00757">
    <property type="entry name" value="ThiF_MoeB_HesA_family"/>
    <property type="match status" value="1"/>
</dbReference>
<evidence type="ECO:0000256" key="7">
    <source>
        <dbReference type="ARBA" id="ARBA00063809"/>
    </source>
</evidence>
<dbReference type="PANTHER" id="PTHR10953:SF102">
    <property type="entry name" value="ADENYLYLTRANSFERASE AND SULFURTRANSFERASE MOCS3"/>
    <property type="match status" value="1"/>
</dbReference>
<evidence type="ECO:0000256" key="4">
    <source>
        <dbReference type="ARBA" id="ARBA00022840"/>
    </source>
</evidence>